<sequence length="114" mass="13172">MLTHYQWYSGRTFKSILDTVPYNELLGLYGTLHEADIEKSYEVLDAHFEKSECKLKTARRHCGLTQEELAHESGVSLNTIRAYERKSKDINKAQIDIVLRLAKALRCDITELLD</sequence>
<dbReference type="Gene3D" id="1.10.260.40">
    <property type="entry name" value="lambda repressor-like DNA-binding domains"/>
    <property type="match status" value="1"/>
</dbReference>
<dbReference type="PROSITE" id="PS50943">
    <property type="entry name" value="HTH_CROC1"/>
    <property type="match status" value="1"/>
</dbReference>
<reference evidence="2" key="1">
    <citation type="submission" date="2012-11" db="EMBL/GenBank/DDBJ databases">
        <title>Dependencies among metagenomic species, viruses, plasmids and units of genetic variation.</title>
        <authorList>
            <person name="Nielsen H.B."/>
            <person name="Almeida M."/>
            <person name="Juncker A.S."/>
            <person name="Rasmussen S."/>
            <person name="Li J."/>
            <person name="Sunagawa S."/>
            <person name="Plichta D."/>
            <person name="Gautier L."/>
            <person name="Le Chatelier E."/>
            <person name="Peletier E."/>
            <person name="Bonde I."/>
            <person name="Nielsen T."/>
            <person name="Manichanh C."/>
            <person name="Arumugam M."/>
            <person name="Batto J."/>
            <person name="Santos M.B.Q.D."/>
            <person name="Blom N."/>
            <person name="Borruel N."/>
            <person name="Burgdorf K.S."/>
            <person name="Boumezbeur F."/>
            <person name="Casellas F."/>
            <person name="Dore J."/>
            <person name="Guarner F."/>
            <person name="Hansen T."/>
            <person name="Hildebrand F."/>
            <person name="Kaas R.S."/>
            <person name="Kennedy S."/>
            <person name="Kristiansen K."/>
            <person name="Kultima J.R."/>
            <person name="Leonard P."/>
            <person name="Levenez F."/>
            <person name="Lund O."/>
            <person name="Moumen B."/>
            <person name="Le Paslier D."/>
            <person name="Pons N."/>
            <person name="Pedersen O."/>
            <person name="Prifti E."/>
            <person name="Qin J."/>
            <person name="Raes J."/>
            <person name="Tap J."/>
            <person name="Tims S."/>
            <person name="Ussery D.W."/>
            <person name="Yamada T."/>
            <person name="MetaHit consortium"/>
            <person name="Renault P."/>
            <person name="Sicheritz-Ponten T."/>
            <person name="Bork P."/>
            <person name="Wang J."/>
            <person name="Brunak S."/>
            <person name="Ehrlich S.D."/>
        </authorList>
    </citation>
    <scope>NUCLEOTIDE SEQUENCE [LARGE SCALE GENOMIC DNA]</scope>
</reference>
<evidence type="ECO:0000259" key="1">
    <source>
        <dbReference type="PROSITE" id="PS50943"/>
    </source>
</evidence>
<dbReference type="CDD" id="cd00093">
    <property type="entry name" value="HTH_XRE"/>
    <property type="match status" value="1"/>
</dbReference>
<comment type="caution">
    <text evidence="2">The sequence shown here is derived from an EMBL/GenBank/DDBJ whole genome shotgun (WGS) entry which is preliminary data.</text>
</comment>
<dbReference type="STRING" id="1263015.BN580_02069"/>
<evidence type="ECO:0000313" key="3">
    <source>
        <dbReference type="Proteomes" id="UP000017938"/>
    </source>
</evidence>
<gene>
    <name evidence="2" type="ORF">BN580_02069</name>
</gene>
<evidence type="ECO:0000313" key="2">
    <source>
        <dbReference type="EMBL" id="CDC76125.1"/>
    </source>
</evidence>
<dbReference type="SMART" id="SM00530">
    <property type="entry name" value="HTH_XRE"/>
    <property type="match status" value="1"/>
</dbReference>
<dbReference type="Pfam" id="PF01381">
    <property type="entry name" value="HTH_3"/>
    <property type="match status" value="1"/>
</dbReference>
<dbReference type="EMBL" id="CBFW010000343">
    <property type="protein sequence ID" value="CDC76125.1"/>
    <property type="molecule type" value="Genomic_DNA"/>
</dbReference>
<dbReference type="Proteomes" id="UP000017938">
    <property type="component" value="Unassembled WGS sequence"/>
</dbReference>
<dbReference type="SUPFAM" id="SSF47413">
    <property type="entry name" value="lambda repressor-like DNA-binding domains"/>
    <property type="match status" value="1"/>
</dbReference>
<protein>
    <submittedName>
        <fullName evidence="2">Helix-turn-helix domain protein</fullName>
    </submittedName>
</protein>
<dbReference type="InterPro" id="IPR010982">
    <property type="entry name" value="Lambda_DNA-bd_dom_sf"/>
</dbReference>
<proteinExistence type="predicted"/>
<feature type="domain" description="HTH cro/C1-type" evidence="1">
    <location>
        <begin position="55"/>
        <end position="112"/>
    </location>
</feature>
<organism evidence="2 3">
    <name type="scientific">Candidatus Colimorpha enterica</name>
    <dbReference type="NCBI Taxonomy" id="3083063"/>
    <lineage>
        <taxon>Bacteria</taxon>
        <taxon>Pseudomonadati</taxon>
        <taxon>Bacteroidota</taxon>
        <taxon>Bacteroidia</taxon>
        <taxon>Bacteroidales</taxon>
        <taxon>Candidatus Colimorpha</taxon>
    </lineage>
</organism>
<dbReference type="InterPro" id="IPR001387">
    <property type="entry name" value="Cro/C1-type_HTH"/>
</dbReference>
<dbReference type="GO" id="GO:0003677">
    <property type="term" value="F:DNA binding"/>
    <property type="evidence" value="ECO:0007669"/>
    <property type="project" value="InterPro"/>
</dbReference>
<dbReference type="AlphaFoldDB" id="R6TVB6"/>
<name>R6TVB6_9BACT</name>
<accession>R6TVB6</accession>